<protein>
    <submittedName>
        <fullName evidence="2">Uncharacterized protein</fullName>
    </submittedName>
</protein>
<dbReference type="STRING" id="1043003.A0A074VK85"/>
<dbReference type="Proteomes" id="UP000030672">
    <property type="component" value="Unassembled WGS sequence"/>
</dbReference>
<feature type="compositionally biased region" description="Low complexity" evidence="1">
    <location>
        <begin position="987"/>
        <end position="998"/>
    </location>
</feature>
<reference evidence="2 3" key="1">
    <citation type="journal article" date="2014" name="BMC Genomics">
        <title>Genome sequencing of four Aureobasidium pullulans varieties: biotechnological potential, stress tolerance, and description of new species.</title>
        <authorList>
            <person name="Gostin Ar C."/>
            <person name="Ohm R.A."/>
            <person name="Kogej T."/>
            <person name="Sonjak S."/>
            <person name="Turk M."/>
            <person name="Zajc J."/>
            <person name="Zalar P."/>
            <person name="Grube M."/>
            <person name="Sun H."/>
            <person name="Han J."/>
            <person name="Sharma A."/>
            <person name="Chiniquy J."/>
            <person name="Ngan C.Y."/>
            <person name="Lipzen A."/>
            <person name="Barry K."/>
            <person name="Grigoriev I.V."/>
            <person name="Gunde-Cimerman N."/>
        </authorList>
    </citation>
    <scope>NUCLEOTIDE SEQUENCE [LARGE SCALE GENOMIC DNA]</scope>
    <source>
        <strain evidence="2 3">CBS 110374</strain>
    </source>
</reference>
<dbReference type="HOGENOM" id="CLU_001347_0_0_1"/>
<feature type="region of interest" description="Disordered" evidence="1">
    <location>
        <begin position="1246"/>
        <end position="1273"/>
    </location>
</feature>
<organism evidence="2 3">
    <name type="scientific">Aureobasidium melanogenum (strain CBS 110374)</name>
    <name type="common">Aureobasidium pullulans var. melanogenum</name>
    <dbReference type="NCBI Taxonomy" id="1043003"/>
    <lineage>
        <taxon>Eukaryota</taxon>
        <taxon>Fungi</taxon>
        <taxon>Dikarya</taxon>
        <taxon>Ascomycota</taxon>
        <taxon>Pezizomycotina</taxon>
        <taxon>Dothideomycetes</taxon>
        <taxon>Dothideomycetidae</taxon>
        <taxon>Dothideales</taxon>
        <taxon>Saccotheciaceae</taxon>
        <taxon>Aureobasidium</taxon>
    </lineage>
</organism>
<dbReference type="GeneID" id="63915745"/>
<accession>A0A074VK85</accession>
<keyword evidence="3" id="KW-1185">Reference proteome</keyword>
<dbReference type="RefSeq" id="XP_040878148.1">
    <property type="nucleotide sequence ID" value="XM_041022372.1"/>
</dbReference>
<sequence>MAQREDSPRTTMAELAYLRRLQKYQKRKSDSIEHRLHRLGISCEARNRMVEGAKGLRYELTESIQSGNRSKFSILFDAFHIFRQACNEWDTQSPLPKDVNNHTPDYRSGYFLDGVSPGTRETLLTFLSRVSFDPFFLLDRLLGLPDFAFATLSRPYCQSLTGASIFGNHLKQPSDRTEHEDTKRFLDFSRSDVLGLLLKLIPTDGHTRDESLSSAWGIICAGLLSYQKAGSDKFVIAVMNAHLGQLDNTARHYLDTWLLETMRDGDFILYHADRRAFRNKVQPSSGLPNDDAKAVDDFFATAIEKLLSLLKDNQLTRLIPNSVLSLAKSIVARLDPSSQQQQAAPYFLCTRWLFASYLSSLITSPESHGLLLSHHISSTVRQRILHELALRTREVMEGVAYSWKQTSPILPHLIEKIETIVDLFRLGPLESVSVPDTRNLGSNIPGSSSCYNRQIMLCASEVVNAIHSLYPENSHDLCSGFLILRGSTLRSSASSVSGLSLFQTMSPSEPTSPRNGRCDVVPEVGTPTGFSVPSAAPMGRSQDHAFLSAGDSFSHRLREACIELAVSTGGHSDMERCDLFSEQWTCLETCINHGTTSWIDYASHQVDYDGLKMDFSPEQPIDSETFGFLSTGIVTLLDGFSSVATLNTVTTPKDDHSVHFSLLNQFESARASCYHQGDFAQAHLFFRLAKTTTSLSPALTSQIIQAVAEEFHHSIDICRLKIQKGEAQIERINDRINSQQAEIRSLSYINDRLREKMWYTADIQRAGHYEELRKVVTALRVMASTSRPKTDKKKPLLRHRSASKSLNQNVQLKAEAATLELISAPVERGGTNKLSDTQIDMTMRWMQARGVERVCRAEGRIHRFCSELTRCIDHFVGQSIVENPILWSSQLFENQKTLSDQCYSRVGTPNSELGALTKLRSMYDNNVSGSYEACASSQWSRFTTSSRTTMHSNLTARSISPKSIPHDYFGCRSPTLTHKSSGTLWSSFSAGPQSPSSATSFPSRALSPMSTGRPLSRHSCLQQSQASFLDELKQNLTSLLLSDFHDLFRSGSETDKAMRKMLKLRLPCGVLPSDETEHKRDVSQLSFDFDQVFRMLLRRFELQASPYAKLDILLELQSMLKAYRVDRGLEDVNNASQSDAILFAQRRPSLRIDTSSAPRTALGHDSTILSFRQLFQDPQLRPKTLFRDLQYIASLVPLNILDSTPRGRAFWNATIAALDLKEEICQSMIETADQIIQHHTFNRGHSRVTSAAQAKRDAAAFSPPTPQPSDPSVADLSMSDAAMLLQLTAKEGIPAAQRELATLYLTNPDLLGICLPPFSKVKDVFKDVDKDREAASERYDPVAMAVARHWMELSAKGGDEHAVGVLRVKDEFDRIP</sequence>
<dbReference type="EMBL" id="KL584839">
    <property type="protein sequence ID" value="KEQ61125.1"/>
    <property type="molecule type" value="Genomic_DNA"/>
</dbReference>
<evidence type="ECO:0000313" key="2">
    <source>
        <dbReference type="EMBL" id="KEQ61125.1"/>
    </source>
</evidence>
<evidence type="ECO:0000256" key="1">
    <source>
        <dbReference type="SAM" id="MobiDB-lite"/>
    </source>
</evidence>
<dbReference type="PANTHER" id="PTHR42064">
    <property type="entry name" value="YALI0F28677P"/>
    <property type="match status" value="1"/>
</dbReference>
<name>A0A074VK85_AURM1</name>
<gene>
    <name evidence="2" type="ORF">M437DRAFT_52529</name>
</gene>
<evidence type="ECO:0000313" key="3">
    <source>
        <dbReference type="Proteomes" id="UP000030672"/>
    </source>
</evidence>
<dbReference type="PANTHER" id="PTHR42064:SF1">
    <property type="entry name" value="YALI0F28677P"/>
    <property type="match status" value="1"/>
</dbReference>
<feature type="region of interest" description="Disordered" evidence="1">
    <location>
        <begin position="987"/>
        <end position="1016"/>
    </location>
</feature>
<proteinExistence type="predicted"/>